<dbReference type="eggNOG" id="ENOG502QRI1">
    <property type="taxonomic scope" value="Eukaryota"/>
</dbReference>
<accession>A0A1Q3A2R7</accession>
<organism evidence="4 5">
    <name type="scientific">Zygosaccharomyces rouxii</name>
    <dbReference type="NCBI Taxonomy" id="4956"/>
    <lineage>
        <taxon>Eukaryota</taxon>
        <taxon>Fungi</taxon>
        <taxon>Dikarya</taxon>
        <taxon>Ascomycota</taxon>
        <taxon>Saccharomycotina</taxon>
        <taxon>Saccharomycetes</taxon>
        <taxon>Saccharomycetales</taxon>
        <taxon>Saccharomycetaceae</taxon>
        <taxon>Zygosaccharomyces</taxon>
    </lineage>
</organism>
<sequence>MASHKLPVIDLNEISDEQELLPAVKSILLNDDTFLLKNYANIKQLDGLLYNLNHSELPDEQQGIDPNFTGVSNLGDNLFLEQYIANTDDQLQFNRQCNNASLNNLYTRLFKIGIFFANLCIRSVVLDDENQKNANISQNQYFTKITRYFYQDQTSQELPSGEIFEYPLNHDYVSHSPVGIITIFPQATNIKYKPSTISSDDNVWISIDEPDCLLLHTGSLLANLSNGIHTTSPLKICPQSNTVHLTIGPPLNTVVDSARGDTLAKCLLKQQIEDFPQIAQKFYPKEMAQLQLSKSLQFYKNLFSACETVLSLFVMSRSLGSPIELYSIFPQLSNMMRKKITQDDFLKMVSLWPECYSLKSNSRGELIIGLPERNVLATLVNKSRRLEYSERADAWFQKAVNQQTVITDVPAVKMGKRRGSDNIGTDGSMIRQKLTSMALPREKRYLANPKERFMNPEKNTDSQSNLLERLRERERKSSALLSQRQRHYQQFLTVKMKQVFGILHSLPWNRPYTVTYLTGLVVDSLQDSNNPIGISEAEEILEKLQSLLCDEISFQIVDGGLKVYRWTQLDKDSLSAKIDTMSREELTNNVDTGL</sequence>
<dbReference type="Proteomes" id="UP000187013">
    <property type="component" value="Unassembled WGS sequence"/>
</dbReference>
<feature type="domain" description="DNA replication factor Cdt1 C-terminal" evidence="3">
    <location>
        <begin position="465"/>
        <end position="550"/>
    </location>
</feature>
<name>A0A1Q3A2R7_ZYGRO</name>
<comment type="caution">
    <text evidence="4">The sequence shown here is derived from an EMBL/GenBank/DDBJ whole genome shotgun (WGS) entry which is preliminary data.</text>
</comment>
<dbReference type="InterPro" id="IPR038090">
    <property type="entry name" value="Cdt1_C_WH_dom_sf"/>
</dbReference>
<keyword evidence="2" id="KW-0131">Cell cycle</keyword>
<reference evidence="4 5" key="1">
    <citation type="submission" date="2016-08" db="EMBL/GenBank/DDBJ databases">
        <title>Draft genome sequence of allopolyploid Zygosaccharomyces rouxii.</title>
        <authorList>
            <person name="Watanabe J."/>
            <person name="Uehara K."/>
            <person name="Mogi Y."/>
            <person name="Tsukioka Y."/>
        </authorList>
    </citation>
    <scope>NUCLEOTIDE SEQUENCE [LARGE SCALE GENOMIC DNA]</scope>
    <source>
        <strain evidence="4 5">NBRC 110957</strain>
    </source>
</reference>
<dbReference type="InterPro" id="IPR032054">
    <property type="entry name" value="Cdt1_C"/>
</dbReference>
<dbReference type="Pfam" id="PF16679">
    <property type="entry name" value="CDT1_C"/>
    <property type="match status" value="1"/>
</dbReference>
<evidence type="ECO:0000259" key="3">
    <source>
        <dbReference type="Pfam" id="PF16679"/>
    </source>
</evidence>
<dbReference type="Gene3D" id="1.10.10.1420">
    <property type="entry name" value="DNA replication factor Cdt1, C-terminal WH domain"/>
    <property type="match status" value="1"/>
</dbReference>
<dbReference type="AlphaFoldDB" id="A0A1Q3A2R7"/>
<dbReference type="OrthoDB" id="4058916at2759"/>
<proteinExistence type="inferred from homology"/>
<protein>
    <recommendedName>
        <fullName evidence="3">DNA replication factor Cdt1 C-terminal domain-containing protein</fullName>
    </recommendedName>
</protein>
<evidence type="ECO:0000256" key="1">
    <source>
        <dbReference type="ARBA" id="ARBA00008356"/>
    </source>
</evidence>
<gene>
    <name evidence="4" type="ORF">ZYGR_0S01150</name>
</gene>
<evidence type="ECO:0000313" key="5">
    <source>
        <dbReference type="Proteomes" id="UP000187013"/>
    </source>
</evidence>
<evidence type="ECO:0000313" key="4">
    <source>
        <dbReference type="EMBL" id="GAV49982.1"/>
    </source>
</evidence>
<comment type="similarity">
    <text evidence="1">Belongs to the Cdt1 family.</text>
</comment>
<dbReference type="EMBL" id="BDGX01000019">
    <property type="protein sequence ID" value="GAV49982.1"/>
    <property type="molecule type" value="Genomic_DNA"/>
</dbReference>
<evidence type="ECO:0000256" key="2">
    <source>
        <dbReference type="ARBA" id="ARBA00023306"/>
    </source>
</evidence>